<dbReference type="RefSeq" id="WP_170134072.1">
    <property type="nucleotide sequence ID" value="NZ_QKZL01000044.1"/>
</dbReference>
<dbReference type="PANTHER" id="PTHR31891:SF1">
    <property type="entry name" value="FORMAMIDASE C869.04-RELATED"/>
    <property type="match status" value="1"/>
</dbReference>
<dbReference type="Proteomes" id="UP000248916">
    <property type="component" value="Unassembled WGS sequence"/>
</dbReference>
<keyword evidence="3" id="KW-1185">Reference proteome</keyword>
<dbReference type="EMBL" id="QKZL01000044">
    <property type="protein sequence ID" value="PZX10564.1"/>
    <property type="molecule type" value="Genomic_DNA"/>
</dbReference>
<comment type="caution">
    <text evidence="2">The sequence shown here is derived from an EMBL/GenBank/DDBJ whole genome shotgun (WGS) entry which is preliminary data.</text>
</comment>
<dbReference type="GO" id="GO:0016811">
    <property type="term" value="F:hydrolase activity, acting on carbon-nitrogen (but not peptide) bonds, in linear amides"/>
    <property type="evidence" value="ECO:0007669"/>
    <property type="project" value="InterPro"/>
</dbReference>
<dbReference type="InterPro" id="IPR004304">
    <property type="entry name" value="FmdA_AmdA"/>
</dbReference>
<evidence type="ECO:0000313" key="2">
    <source>
        <dbReference type="EMBL" id="PZX10564.1"/>
    </source>
</evidence>
<dbReference type="SUPFAM" id="SSF141130">
    <property type="entry name" value="Acetamidase/Formamidase-like"/>
    <property type="match status" value="1"/>
</dbReference>
<accession>A0A2W7N110</accession>
<feature type="signal peptide" evidence="1">
    <location>
        <begin position="1"/>
        <end position="26"/>
    </location>
</feature>
<dbReference type="Gene3D" id="3.10.28.20">
    <property type="entry name" value="Acetamidase/Formamidase-like domains"/>
    <property type="match status" value="1"/>
</dbReference>
<evidence type="ECO:0000256" key="1">
    <source>
        <dbReference type="SAM" id="SignalP"/>
    </source>
</evidence>
<name>A0A2W7N110_9RHOB</name>
<protein>
    <submittedName>
        <fullName evidence="2">Acetamidase/formamidase</fullName>
    </submittedName>
</protein>
<dbReference type="PANTHER" id="PTHR31891">
    <property type="entry name" value="FORMAMIDASE C869.04-RELATED"/>
    <property type="match status" value="1"/>
</dbReference>
<dbReference type="Pfam" id="PF03069">
    <property type="entry name" value="FmdA_AmdA"/>
    <property type="match status" value="1"/>
</dbReference>
<evidence type="ECO:0000313" key="3">
    <source>
        <dbReference type="Proteomes" id="UP000248916"/>
    </source>
</evidence>
<proteinExistence type="predicted"/>
<dbReference type="AlphaFoldDB" id="A0A2W7N110"/>
<dbReference type="Gene3D" id="2.60.120.580">
    <property type="entry name" value="Acetamidase/Formamidase-like domains"/>
    <property type="match status" value="2"/>
</dbReference>
<feature type="chain" id="PRO_5016181000" evidence="1">
    <location>
        <begin position="27"/>
        <end position="360"/>
    </location>
</feature>
<sequence length="360" mass="38247">MHPLSKRITHAAACLLSVAPSGVAFAQSGPSEPDHVLAATPETVHWGYFSPDLDPVLTIASGDVVRVETVTAVGFSKEDPEGAVERLGLEPVDAVADLIDILAEVENEGVHILTGPIRIEGAEVGDVLEIRVYDVAVRSPFYGVNISRTTGGALPDLVPDEGYERVFDIDVETGSIAFNESIELPLAPFMGIMGVAASERVSSVPPGRYGGNMDLKEIVAGTTLYLPVLIEGGMFSTGDGHAAQGDGEVNLTAVEAPLTLTAEFILHKDMEIGFPRVETPSHYISMGLDPDLNMAAELAVRESIDFLGAEFGLSTLDAYSLTSLGVDLEVSQIVDQTKGIHAMIPKSLFTDLEDDFWAAE</sequence>
<reference evidence="2 3" key="1">
    <citation type="submission" date="2018-06" db="EMBL/GenBank/DDBJ databases">
        <title>Genomic Encyclopedia of Archaeal and Bacterial Type Strains, Phase II (KMG-II): from individual species to whole genera.</title>
        <authorList>
            <person name="Goeker M."/>
        </authorList>
    </citation>
    <scope>NUCLEOTIDE SEQUENCE [LARGE SCALE GENOMIC DNA]</scope>
    <source>
        <strain evidence="2 3">DSM 22009</strain>
    </source>
</reference>
<keyword evidence="1" id="KW-0732">Signal</keyword>
<gene>
    <name evidence="2" type="ORF">LX81_04200</name>
</gene>
<organism evidence="2 3">
    <name type="scientific">Palleronia aestuarii</name>
    <dbReference type="NCBI Taxonomy" id="568105"/>
    <lineage>
        <taxon>Bacteria</taxon>
        <taxon>Pseudomonadati</taxon>
        <taxon>Pseudomonadota</taxon>
        <taxon>Alphaproteobacteria</taxon>
        <taxon>Rhodobacterales</taxon>
        <taxon>Roseobacteraceae</taxon>
        <taxon>Palleronia</taxon>
    </lineage>
</organism>